<reference evidence="2" key="1">
    <citation type="submission" date="2014-11" db="EMBL/GenBank/DDBJ databases">
        <authorList>
            <person name="Amaro Gonzalez C."/>
        </authorList>
    </citation>
    <scope>NUCLEOTIDE SEQUENCE</scope>
</reference>
<proteinExistence type="predicted"/>
<feature type="chain" id="PRO_5002432617" evidence="1">
    <location>
        <begin position="23"/>
        <end position="52"/>
    </location>
</feature>
<reference evidence="2" key="2">
    <citation type="journal article" date="2015" name="Fish Shellfish Immunol.">
        <title>Early steps in the European eel (Anguilla anguilla)-Vibrio vulnificus interaction in the gills: Role of the RtxA13 toxin.</title>
        <authorList>
            <person name="Callol A."/>
            <person name="Pajuelo D."/>
            <person name="Ebbesson L."/>
            <person name="Teles M."/>
            <person name="MacKenzie S."/>
            <person name="Amaro C."/>
        </authorList>
    </citation>
    <scope>NUCLEOTIDE SEQUENCE</scope>
</reference>
<dbReference type="AlphaFoldDB" id="A0A0E9RYM8"/>
<keyword evidence="1" id="KW-0732">Signal</keyword>
<dbReference type="EMBL" id="GBXM01074376">
    <property type="protein sequence ID" value="JAH34201.1"/>
    <property type="molecule type" value="Transcribed_RNA"/>
</dbReference>
<evidence type="ECO:0000256" key="1">
    <source>
        <dbReference type="SAM" id="SignalP"/>
    </source>
</evidence>
<organism evidence="2">
    <name type="scientific">Anguilla anguilla</name>
    <name type="common">European freshwater eel</name>
    <name type="synonym">Muraena anguilla</name>
    <dbReference type="NCBI Taxonomy" id="7936"/>
    <lineage>
        <taxon>Eukaryota</taxon>
        <taxon>Metazoa</taxon>
        <taxon>Chordata</taxon>
        <taxon>Craniata</taxon>
        <taxon>Vertebrata</taxon>
        <taxon>Euteleostomi</taxon>
        <taxon>Actinopterygii</taxon>
        <taxon>Neopterygii</taxon>
        <taxon>Teleostei</taxon>
        <taxon>Anguilliformes</taxon>
        <taxon>Anguillidae</taxon>
        <taxon>Anguilla</taxon>
    </lineage>
</organism>
<evidence type="ECO:0000313" key="2">
    <source>
        <dbReference type="EMBL" id="JAH34201.1"/>
    </source>
</evidence>
<protein>
    <submittedName>
        <fullName evidence="2">Uncharacterized protein</fullName>
    </submittedName>
</protein>
<sequence length="52" mass="6004">MPSWLAPFQLLPFWIGGDFVRAADPDSTPWTSLLSNQNEQFTARPIYHLWAI</sequence>
<name>A0A0E9RYM8_ANGAN</name>
<feature type="signal peptide" evidence="1">
    <location>
        <begin position="1"/>
        <end position="22"/>
    </location>
</feature>
<accession>A0A0E9RYM8</accession>